<keyword evidence="8" id="KW-1185">Reference proteome</keyword>
<evidence type="ECO:0000313" key="7">
    <source>
        <dbReference type="EMBL" id="CAB3387210.1"/>
    </source>
</evidence>
<dbReference type="Proteomes" id="UP000494165">
    <property type="component" value="Unassembled WGS sequence"/>
</dbReference>
<dbReference type="Gene3D" id="3.30.160.60">
    <property type="entry name" value="Classic Zinc Finger"/>
    <property type="match status" value="1"/>
</dbReference>
<dbReference type="EMBL" id="CADEPI010000550">
    <property type="protein sequence ID" value="CAB3387210.1"/>
    <property type="molecule type" value="Genomic_DNA"/>
</dbReference>
<keyword evidence="2 4" id="KW-0863">Zinc-finger</keyword>
<keyword evidence="1" id="KW-0479">Metal-binding</keyword>
<name>A0A8S1E2J5_9INSE</name>
<evidence type="ECO:0000256" key="3">
    <source>
        <dbReference type="ARBA" id="ARBA00022833"/>
    </source>
</evidence>
<dbReference type="GO" id="GO:0003677">
    <property type="term" value="F:DNA binding"/>
    <property type="evidence" value="ECO:0007669"/>
    <property type="project" value="InterPro"/>
</dbReference>
<dbReference type="InterPro" id="IPR013087">
    <property type="entry name" value="Znf_C2H2_type"/>
</dbReference>
<sequence>MSLQKVLCLICELPTADGAISAVQVDKDKLQEWFLNVCGHEMAEEVDDDDLICYFCLWHAEFQLKFDELADEALVWWNLGLELDDAARELRRNYFEGKLEQCWVQLEKIEIPQSADGEEGQIVEAKIRLRRWNCIYCGKRYKDSSNMYKHVKKMHKQALRCAAGNGRDVKAVDPELLKAHVWPQLSHQNENRHTFILYPRISVTKTDDNLIYLLQEPGGQRAKSVAISCWSQQDAV</sequence>
<accession>A0A8S1E2J5</accession>
<evidence type="ECO:0000256" key="1">
    <source>
        <dbReference type="ARBA" id="ARBA00022723"/>
    </source>
</evidence>
<feature type="chain" id="PRO_5035866946" description="C2H2-type domain-containing protein" evidence="5">
    <location>
        <begin position="19"/>
        <end position="236"/>
    </location>
</feature>
<dbReference type="SUPFAM" id="SSF57667">
    <property type="entry name" value="beta-beta-alpha zinc fingers"/>
    <property type="match status" value="1"/>
</dbReference>
<dbReference type="PROSITE" id="PS00028">
    <property type="entry name" value="ZINC_FINGER_C2H2_1"/>
    <property type="match status" value="1"/>
</dbReference>
<feature type="domain" description="C2H2-type" evidence="6">
    <location>
        <begin position="132"/>
        <end position="155"/>
    </location>
</feature>
<protein>
    <recommendedName>
        <fullName evidence="6">C2H2-type domain-containing protein</fullName>
    </recommendedName>
</protein>
<dbReference type="AlphaFoldDB" id="A0A8S1E2J5"/>
<reference evidence="7 8" key="1">
    <citation type="submission" date="2020-04" db="EMBL/GenBank/DDBJ databases">
        <authorList>
            <person name="Alioto T."/>
            <person name="Alioto T."/>
            <person name="Gomez Garrido J."/>
        </authorList>
    </citation>
    <scope>NUCLEOTIDE SEQUENCE [LARGE SCALE GENOMIC DNA]</scope>
</reference>
<evidence type="ECO:0000259" key="6">
    <source>
        <dbReference type="PROSITE" id="PS50157"/>
    </source>
</evidence>
<evidence type="ECO:0000256" key="2">
    <source>
        <dbReference type="ARBA" id="ARBA00022771"/>
    </source>
</evidence>
<gene>
    <name evidence="7" type="ORF">CLODIP_2_CD14557</name>
</gene>
<dbReference type="InterPro" id="IPR003656">
    <property type="entry name" value="Znf_BED"/>
</dbReference>
<proteinExistence type="predicted"/>
<dbReference type="OrthoDB" id="539213at2759"/>
<keyword evidence="3" id="KW-0862">Zinc</keyword>
<comment type="caution">
    <text evidence="7">The sequence shown here is derived from an EMBL/GenBank/DDBJ whole genome shotgun (WGS) entry which is preliminary data.</text>
</comment>
<evidence type="ECO:0000313" key="8">
    <source>
        <dbReference type="Proteomes" id="UP000494165"/>
    </source>
</evidence>
<dbReference type="PROSITE" id="PS50157">
    <property type="entry name" value="ZINC_FINGER_C2H2_2"/>
    <property type="match status" value="1"/>
</dbReference>
<organism evidence="7 8">
    <name type="scientific">Cloeon dipterum</name>
    <dbReference type="NCBI Taxonomy" id="197152"/>
    <lineage>
        <taxon>Eukaryota</taxon>
        <taxon>Metazoa</taxon>
        <taxon>Ecdysozoa</taxon>
        <taxon>Arthropoda</taxon>
        <taxon>Hexapoda</taxon>
        <taxon>Insecta</taxon>
        <taxon>Pterygota</taxon>
        <taxon>Palaeoptera</taxon>
        <taxon>Ephemeroptera</taxon>
        <taxon>Pisciforma</taxon>
        <taxon>Baetidae</taxon>
        <taxon>Cloeon</taxon>
    </lineage>
</organism>
<feature type="signal peptide" evidence="5">
    <location>
        <begin position="1"/>
        <end position="18"/>
    </location>
</feature>
<dbReference type="InterPro" id="IPR036236">
    <property type="entry name" value="Znf_C2H2_sf"/>
</dbReference>
<keyword evidence="5" id="KW-0732">Signal</keyword>
<evidence type="ECO:0000256" key="5">
    <source>
        <dbReference type="SAM" id="SignalP"/>
    </source>
</evidence>
<dbReference type="Pfam" id="PF02892">
    <property type="entry name" value="zf-BED"/>
    <property type="match status" value="1"/>
</dbReference>
<dbReference type="GO" id="GO:0008270">
    <property type="term" value="F:zinc ion binding"/>
    <property type="evidence" value="ECO:0007669"/>
    <property type="project" value="UniProtKB-KW"/>
</dbReference>
<evidence type="ECO:0000256" key="4">
    <source>
        <dbReference type="PROSITE-ProRule" id="PRU00042"/>
    </source>
</evidence>